<gene>
    <name evidence="8" type="ORF">LOD99_3575</name>
</gene>
<feature type="transmembrane region" description="Helical" evidence="7">
    <location>
        <begin position="80"/>
        <end position="104"/>
    </location>
</feature>
<evidence type="ECO:0000256" key="5">
    <source>
        <dbReference type="ARBA" id="ARBA00022989"/>
    </source>
</evidence>
<organism evidence="8 9">
    <name type="scientific">Oopsacas minuta</name>
    <dbReference type="NCBI Taxonomy" id="111878"/>
    <lineage>
        <taxon>Eukaryota</taxon>
        <taxon>Metazoa</taxon>
        <taxon>Porifera</taxon>
        <taxon>Hexactinellida</taxon>
        <taxon>Hexasterophora</taxon>
        <taxon>Lyssacinosida</taxon>
        <taxon>Leucopsacidae</taxon>
        <taxon>Oopsacas</taxon>
    </lineage>
</organism>
<dbReference type="GO" id="GO:0016020">
    <property type="term" value="C:membrane"/>
    <property type="evidence" value="ECO:0007669"/>
    <property type="project" value="UniProtKB-SubCell"/>
</dbReference>
<dbReference type="AlphaFoldDB" id="A0AAV7JX39"/>
<dbReference type="Proteomes" id="UP001165289">
    <property type="component" value="Unassembled WGS sequence"/>
</dbReference>
<keyword evidence="5 7" id="KW-1133">Transmembrane helix</keyword>
<evidence type="ECO:0000256" key="7">
    <source>
        <dbReference type="SAM" id="Phobius"/>
    </source>
</evidence>
<dbReference type="PANTHER" id="PTHR13353">
    <property type="entry name" value="TRANSMEMBRANE PROTEIN 19"/>
    <property type="match status" value="1"/>
</dbReference>
<evidence type="ECO:0000256" key="1">
    <source>
        <dbReference type="ARBA" id="ARBA00004141"/>
    </source>
</evidence>
<dbReference type="Pfam" id="PF01940">
    <property type="entry name" value="DUF92"/>
    <property type="match status" value="1"/>
</dbReference>
<name>A0AAV7JX39_9METZ</name>
<feature type="transmembrane region" description="Helical" evidence="7">
    <location>
        <begin position="237"/>
        <end position="263"/>
    </location>
</feature>
<keyword evidence="4 7" id="KW-0812">Transmembrane</keyword>
<evidence type="ECO:0000313" key="8">
    <source>
        <dbReference type="EMBL" id="KAI6653355.1"/>
    </source>
</evidence>
<evidence type="ECO:0000256" key="4">
    <source>
        <dbReference type="ARBA" id="ARBA00022692"/>
    </source>
</evidence>
<dbReference type="EMBL" id="JAKMXF010000277">
    <property type="protein sequence ID" value="KAI6653355.1"/>
    <property type="molecule type" value="Genomic_DNA"/>
</dbReference>
<feature type="transmembrane region" description="Helical" evidence="7">
    <location>
        <begin position="24"/>
        <end position="43"/>
    </location>
</feature>
<proteinExistence type="inferred from homology"/>
<feature type="transmembrane region" description="Helical" evidence="7">
    <location>
        <begin position="275"/>
        <end position="296"/>
    </location>
</feature>
<evidence type="ECO:0000313" key="9">
    <source>
        <dbReference type="Proteomes" id="UP001165289"/>
    </source>
</evidence>
<feature type="transmembrane region" description="Helical" evidence="7">
    <location>
        <begin position="133"/>
        <end position="153"/>
    </location>
</feature>
<feature type="transmembrane region" description="Helical" evidence="7">
    <location>
        <begin position="50"/>
        <end position="68"/>
    </location>
</feature>
<reference evidence="8 9" key="1">
    <citation type="journal article" date="2023" name="BMC Biol.">
        <title>The compact genome of the sponge Oopsacas minuta (Hexactinellida) is lacking key metazoan core genes.</title>
        <authorList>
            <person name="Santini S."/>
            <person name="Schenkelaars Q."/>
            <person name="Jourda C."/>
            <person name="Duchesne M."/>
            <person name="Belahbib H."/>
            <person name="Rocher C."/>
            <person name="Selva M."/>
            <person name="Riesgo A."/>
            <person name="Vervoort M."/>
            <person name="Leys S.P."/>
            <person name="Kodjabachian L."/>
            <person name="Le Bivic A."/>
            <person name="Borchiellini C."/>
            <person name="Claverie J.M."/>
            <person name="Renard E."/>
        </authorList>
    </citation>
    <scope>NUCLEOTIDE SEQUENCE [LARGE SCALE GENOMIC DNA]</scope>
    <source>
        <strain evidence="8">SPO-2</strain>
    </source>
</reference>
<dbReference type="PANTHER" id="PTHR13353:SF5">
    <property type="entry name" value="TRANSMEMBRANE PROTEIN 19"/>
    <property type="match status" value="1"/>
</dbReference>
<dbReference type="InterPro" id="IPR002794">
    <property type="entry name" value="DUF92_TMEM19"/>
</dbReference>
<feature type="transmembrane region" description="Helical" evidence="7">
    <location>
        <begin position="337"/>
        <end position="355"/>
    </location>
</feature>
<keyword evidence="9" id="KW-1185">Reference proteome</keyword>
<keyword evidence="6 7" id="KW-0472">Membrane</keyword>
<sequence>MIESKTNDGLLYLISMQNNTTKEVLTYLIFLPILLGVTGYIFGPYYAKDLFHFTVSFVLTLIIAVYGYKRKSLSIDGAMYSVIVGHTLTFANAAFFSCLITFFLTGSKLTKYKSAKKFANLEQEHITGGRRTYLQVLCNGLVSTICAMGYILYGGQGITGAHVSRKQLQYEFIARLPYIHPVIFELGVVVSLASACGDTWASEIGSAIGGVPRLIIRPFGKPVPVGTNGGVTLYGTIASFMGGGVIGIAYVLTGIILNLYMSYSQGTGISLDLQGVYRVFHFFAFAGIVGFLGSAVDSLIGGTFQYSGINDRTNKVSENKSECTQHISGWDILDNNMVNLVSIAIVTVAVCCVLYKMDQ</sequence>
<evidence type="ECO:0000256" key="2">
    <source>
        <dbReference type="ARBA" id="ARBA00009012"/>
    </source>
</evidence>
<comment type="similarity">
    <text evidence="2">Belongs to the TMEM19 family.</text>
</comment>
<evidence type="ECO:0000256" key="3">
    <source>
        <dbReference type="ARBA" id="ARBA00014258"/>
    </source>
</evidence>
<accession>A0AAV7JX39</accession>
<evidence type="ECO:0000256" key="6">
    <source>
        <dbReference type="ARBA" id="ARBA00023136"/>
    </source>
</evidence>
<comment type="caution">
    <text evidence="8">The sequence shown here is derived from an EMBL/GenBank/DDBJ whole genome shotgun (WGS) entry which is preliminary data.</text>
</comment>
<comment type="subcellular location">
    <subcellularLocation>
        <location evidence="1">Membrane</location>
        <topology evidence="1">Multi-pass membrane protein</topology>
    </subcellularLocation>
</comment>
<protein>
    <recommendedName>
        <fullName evidence="3">Transmembrane protein 19</fullName>
    </recommendedName>
</protein>